<keyword evidence="1" id="KW-1133">Transmembrane helix</keyword>
<reference evidence="3 4" key="1">
    <citation type="submission" date="2019-12" db="EMBL/GenBank/DDBJ databases">
        <title>Genomic-based taxomic classification of the family Erythrobacteraceae.</title>
        <authorList>
            <person name="Xu L."/>
        </authorList>
    </citation>
    <scope>NUCLEOTIDE SEQUENCE [LARGE SCALE GENOMIC DNA]</scope>
    <source>
        <strain evidence="3 4">CGMCC 1.8703</strain>
    </source>
</reference>
<keyword evidence="1" id="KW-0472">Membrane</keyword>
<dbReference type="AlphaFoldDB" id="A0A6I4UE89"/>
<evidence type="ECO:0000313" key="4">
    <source>
        <dbReference type="Proteomes" id="UP000439914"/>
    </source>
</evidence>
<dbReference type="InterPro" id="IPR016024">
    <property type="entry name" value="ARM-type_fold"/>
</dbReference>
<dbReference type="Pfam" id="PF13646">
    <property type="entry name" value="HEAT_2"/>
    <property type="match status" value="1"/>
</dbReference>
<dbReference type="EMBL" id="JAUSWK010000001">
    <property type="protein sequence ID" value="MDQ0564960.1"/>
    <property type="molecule type" value="Genomic_DNA"/>
</dbReference>
<dbReference type="SUPFAM" id="SSF48371">
    <property type="entry name" value="ARM repeat"/>
    <property type="match status" value="1"/>
</dbReference>
<dbReference type="SMART" id="SM00567">
    <property type="entry name" value="EZ_HEAT"/>
    <property type="match status" value="4"/>
</dbReference>
<protein>
    <submittedName>
        <fullName evidence="2">HEAT repeat protein</fullName>
    </submittedName>
</protein>
<proteinExistence type="predicted"/>
<evidence type="ECO:0000313" key="5">
    <source>
        <dbReference type="Proteomes" id="UP001238601"/>
    </source>
</evidence>
<keyword evidence="5" id="KW-1185">Reference proteome</keyword>
<comment type="caution">
    <text evidence="3">The sequence shown here is derived from an EMBL/GenBank/DDBJ whole genome shotgun (WGS) entry which is preliminary data.</text>
</comment>
<gene>
    <name evidence="3" type="ORF">GRI55_09585</name>
    <name evidence="2" type="ORF">QOZ97_000470</name>
</gene>
<dbReference type="GeneID" id="93685313"/>
<sequence>MIGYGQVVTGTTFLAAAIVVVFLILVLRRYLAERSKAQRDERDAAITRNYLHRVAGHRVDDSARWSRSVRLAAVTRILPLLKGGERARLLQIAELDGVLAETLRRSHSMFRAERISAIHFLQRFGSEVCVARLRQLMAHDSSSRVQLEAAFALAANNALPPPRESLRILNALSRQPTRLDVALLRATAPLYPAQMVLLLEDDLPSEWRAQIIDALGWSGDMGTIDLLERAAADPDPEIRRAALRASAKLGHPAAERWILPALNDPITSVRLQAIAASVSLGLRSALPDLTAMRSDEELWIRLRVEQAFDRLAPEQNAALPRDGAR</sequence>
<keyword evidence="1" id="KW-0812">Transmembrane</keyword>
<reference evidence="2 5" key="2">
    <citation type="submission" date="2023-07" db="EMBL/GenBank/DDBJ databases">
        <title>Genomic Encyclopedia of Type Strains, Phase IV (KMG-IV): sequencing the most valuable type-strain genomes for metagenomic binning, comparative biology and taxonomic classification.</title>
        <authorList>
            <person name="Goeker M."/>
        </authorList>
    </citation>
    <scope>NUCLEOTIDE SEQUENCE [LARGE SCALE GENOMIC DNA]</scope>
    <source>
        <strain evidence="2 5">DSM 14432</strain>
    </source>
</reference>
<accession>A0A6I4UE89</accession>
<dbReference type="Proteomes" id="UP001238601">
    <property type="component" value="Unassembled WGS sequence"/>
</dbReference>
<dbReference type="Proteomes" id="UP000439914">
    <property type="component" value="Unassembled WGS sequence"/>
</dbReference>
<feature type="transmembrane region" description="Helical" evidence="1">
    <location>
        <begin position="6"/>
        <end position="27"/>
    </location>
</feature>
<dbReference type="Gene3D" id="1.25.10.10">
    <property type="entry name" value="Leucine-rich Repeat Variant"/>
    <property type="match status" value="1"/>
</dbReference>
<organism evidence="3 4">
    <name type="scientific">Qipengyuania citrea</name>
    <dbReference type="NCBI Taxonomy" id="225971"/>
    <lineage>
        <taxon>Bacteria</taxon>
        <taxon>Pseudomonadati</taxon>
        <taxon>Pseudomonadota</taxon>
        <taxon>Alphaproteobacteria</taxon>
        <taxon>Sphingomonadales</taxon>
        <taxon>Erythrobacteraceae</taxon>
        <taxon>Qipengyuania</taxon>
    </lineage>
</organism>
<evidence type="ECO:0000313" key="2">
    <source>
        <dbReference type="EMBL" id="MDQ0564960.1"/>
    </source>
</evidence>
<evidence type="ECO:0000256" key="1">
    <source>
        <dbReference type="SAM" id="Phobius"/>
    </source>
</evidence>
<dbReference type="InterPro" id="IPR004155">
    <property type="entry name" value="PBS_lyase_HEAT"/>
</dbReference>
<name>A0A6I4UE89_9SPHN</name>
<dbReference type="RefSeq" id="WP_160766962.1">
    <property type="nucleotide sequence ID" value="NZ_JAUSWK010000001.1"/>
</dbReference>
<evidence type="ECO:0000313" key="3">
    <source>
        <dbReference type="EMBL" id="MXP36024.1"/>
    </source>
</evidence>
<dbReference type="EMBL" id="WTYG01000002">
    <property type="protein sequence ID" value="MXP36024.1"/>
    <property type="molecule type" value="Genomic_DNA"/>
</dbReference>
<dbReference type="InterPro" id="IPR011989">
    <property type="entry name" value="ARM-like"/>
</dbReference>